<evidence type="ECO:0000313" key="1">
    <source>
        <dbReference type="EMBL" id="QQB62638.1"/>
    </source>
</evidence>
<evidence type="ECO:0000313" key="2">
    <source>
        <dbReference type="Proteomes" id="UP000595276"/>
    </source>
</evidence>
<protein>
    <submittedName>
        <fullName evidence="1">Uncharacterized protein</fullName>
    </submittedName>
</protein>
<accession>A0A7T4F2A1</accession>
<dbReference type="Proteomes" id="UP000595276">
    <property type="component" value="Chromosome"/>
</dbReference>
<dbReference type="GeneID" id="79021873"/>
<organism evidence="1 2">
    <name type="scientific">Anaerococcus vaginalis</name>
    <dbReference type="NCBI Taxonomy" id="33037"/>
    <lineage>
        <taxon>Bacteria</taxon>
        <taxon>Bacillati</taxon>
        <taxon>Bacillota</taxon>
        <taxon>Tissierellia</taxon>
        <taxon>Tissierellales</taxon>
        <taxon>Peptoniphilaceae</taxon>
        <taxon>Anaerococcus</taxon>
    </lineage>
</organism>
<dbReference type="KEGG" id="avg:I6H45_03945"/>
<dbReference type="AlphaFoldDB" id="A0A7T4F2A1"/>
<reference evidence="1 2" key="1">
    <citation type="submission" date="2020-12" db="EMBL/GenBank/DDBJ databases">
        <title>FDA dAtabase for Regulatory Grade micrObial Sequences (FDA-ARGOS): Supporting development and validation of Infectious Disease Dx tests.</title>
        <authorList>
            <person name="Sproer C."/>
            <person name="Gronow S."/>
            <person name="Severitt S."/>
            <person name="Schroder I."/>
            <person name="Tallon L."/>
            <person name="Sadzewicz L."/>
            <person name="Zhao X."/>
            <person name="Boylan J."/>
            <person name="Ott S."/>
            <person name="Bowen H."/>
            <person name="Vavikolanu K."/>
            <person name="Mehta A."/>
            <person name="Aluvathingal J."/>
            <person name="Nadendla S."/>
            <person name="Lowell S."/>
            <person name="Myers T."/>
            <person name="Yan Y."/>
            <person name="Sichtig H."/>
        </authorList>
    </citation>
    <scope>NUCLEOTIDE SEQUENCE [LARGE SCALE GENOMIC DNA]</scope>
    <source>
        <strain evidence="1 2">FDAARGOS_988</strain>
    </source>
</reference>
<proteinExistence type="predicted"/>
<name>A0A7T4F2A1_9FIRM</name>
<dbReference type="EMBL" id="CP066014">
    <property type="protein sequence ID" value="QQB62638.1"/>
    <property type="molecule type" value="Genomic_DNA"/>
</dbReference>
<gene>
    <name evidence="1" type="ORF">I6H45_03945</name>
</gene>
<sequence length="469" mass="55803">MAFGLEKDFLKIPKEEKIDILYKYLVEGKSGSQIAEELYQNKNYAWKVSAVKQGYNFNGRNFRGKYKISVKKIEEIIKKYPEGVFDKNINLEEELISEDWNKEELDNKEFKDEETIDNFDSGLSKYIKKDEIDISIFNGMELNFSDYWKYNPDNPEADHHDSDFRIVNDEINSLLRENVTLSMEQKYLFVYLFYSRIYFDREYIYFIFGIKNKKNLVLESYKGKYFCDTHNVESLFNFVLWIANSNMDEDLKLAIKDEENMSYIESINDTNIVENNYKKKLYDKTVSKKIGAYLELLTVLTKSTNSDGKMVCKNLFKVTRAIDKLLKRGIPGYAIESIIYPLYSLLITGQNFIKIDIINQEYKKNKYDIYDFGDLLDFYIEEYYNEGTLIDSLVETHLIALDLAEDARPYIKKIIESSIPSLRNDWIYMFKDEHNIGRKNLEEVEEYFDYKFTRKFILELQEIFNEKSK</sequence>
<dbReference type="RefSeq" id="WP_004838612.1">
    <property type="nucleotide sequence ID" value="NZ_CP066014.1"/>
</dbReference>